<sequence length="381" mass="41087">MSSEPPAPIRFVDLVRQQEILRDRIDAALARTLEHGQYVMGPEVGELEAALAAHTGAKHAVATSSGTDSLALVLMAKTVRPGQAIFCPAFTFVATAEVVAWLGATVFFVDVLEDTFNMDPASLERAVEEARRTGLEPAGIIPVDLFGLPADYAAIEPIAEREGLWVLSDAAQSFGSRHHERHAGTLGDAAATSFFPAKPLGCYGDAGAVFTDDDDLADTVRSLLFHGKGENQYDNVRVGMTGRMDSIQAGILLAKLSIFDEEIAARNAVAARYSEALSGVVATPGVPEGLHPVWAQYTVRAPEGRRETIVNHLRESGVPVAIYYPTPLNRQTAYRDYPVVGNGVPVSERLCQSVFSLPMHPYLDEETQAYIVEKLIEAAKA</sequence>
<dbReference type="RefSeq" id="WP_141165793.1">
    <property type="nucleotide sequence ID" value="NZ_VHLH01000005.1"/>
</dbReference>
<dbReference type="GO" id="GO:0000271">
    <property type="term" value="P:polysaccharide biosynthetic process"/>
    <property type="evidence" value="ECO:0007669"/>
    <property type="project" value="TreeGrafter"/>
</dbReference>
<dbReference type="Gene3D" id="3.90.1150.10">
    <property type="entry name" value="Aspartate Aminotransferase, domain 1"/>
    <property type="match status" value="1"/>
</dbReference>
<organism evidence="4 5">
    <name type="scientific">Pararhizobium mangrovi</name>
    <dbReference type="NCBI Taxonomy" id="2590452"/>
    <lineage>
        <taxon>Bacteria</taxon>
        <taxon>Pseudomonadati</taxon>
        <taxon>Pseudomonadota</taxon>
        <taxon>Alphaproteobacteria</taxon>
        <taxon>Hyphomicrobiales</taxon>
        <taxon>Rhizobiaceae</taxon>
        <taxon>Rhizobium/Agrobacterium group</taxon>
        <taxon>Pararhizobium</taxon>
    </lineage>
</organism>
<comment type="similarity">
    <text evidence="3">Belongs to the DegT/DnrJ/EryC1 family.</text>
</comment>
<dbReference type="SUPFAM" id="SSF53383">
    <property type="entry name" value="PLP-dependent transferases"/>
    <property type="match status" value="1"/>
</dbReference>
<dbReference type="PANTHER" id="PTHR30244">
    <property type="entry name" value="TRANSAMINASE"/>
    <property type="match status" value="1"/>
</dbReference>
<protein>
    <submittedName>
        <fullName evidence="4">DegT/DnrJ/EryC1/StrS family aminotransferase</fullName>
    </submittedName>
</protein>
<keyword evidence="2 3" id="KW-0663">Pyridoxal phosphate</keyword>
<comment type="caution">
    <text evidence="4">The sequence shown here is derived from an EMBL/GenBank/DDBJ whole genome shotgun (WGS) entry which is preliminary data.</text>
</comment>
<reference evidence="4 5" key="1">
    <citation type="submission" date="2019-06" db="EMBL/GenBank/DDBJ databases">
        <authorList>
            <person name="Li M."/>
        </authorList>
    </citation>
    <scope>NUCLEOTIDE SEQUENCE [LARGE SCALE GENOMIC DNA]</scope>
    <source>
        <strain evidence="4 5">BGMRC6574</strain>
    </source>
</reference>
<dbReference type="Proteomes" id="UP000320314">
    <property type="component" value="Unassembled WGS sequence"/>
</dbReference>
<dbReference type="InterPro" id="IPR015424">
    <property type="entry name" value="PyrdxlP-dep_Trfase"/>
</dbReference>
<proteinExistence type="inferred from homology"/>
<dbReference type="CDD" id="cd00616">
    <property type="entry name" value="AHBA_syn"/>
    <property type="match status" value="1"/>
</dbReference>
<evidence type="ECO:0000256" key="3">
    <source>
        <dbReference type="RuleBase" id="RU004508"/>
    </source>
</evidence>
<feature type="modified residue" description="N6-(pyridoxal phosphate)lysine" evidence="2">
    <location>
        <position position="198"/>
    </location>
</feature>
<dbReference type="InterPro" id="IPR015422">
    <property type="entry name" value="PyrdxlP-dep_Trfase_small"/>
</dbReference>
<name>A0A506UCH4_9HYPH</name>
<feature type="active site" description="Proton acceptor" evidence="1">
    <location>
        <position position="198"/>
    </location>
</feature>
<keyword evidence="4" id="KW-0808">Transferase</keyword>
<evidence type="ECO:0000256" key="1">
    <source>
        <dbReference type="PIRSR" id="PIRSR000390-1"/>
    </source>
</evidence>
<keyword evidence="5" id="KW-1185">Reference proteome</keyword>
<dbReference type="PANTHER" id="PTHR30244:SF42">
    <property type="entry name" value="UDP-2-ACETAMIDO-2-DEOXY-3-OXO-D-GLUCURONATE AMINOTRANSFERASE"/>
    <property type="match status" value="1"/>
</dbReference>
<dbReference type="Pfam" id="PF01041">
    <property type="entry name" value="DegT_DnrJ_EryC1"/>
    <property type="match status" value="1"/>
</dbReference>
<dbReference type="PIRSF" id="PIRSF000390">
    <property type="entry name" value="PLP_StrS"/>
    <property type="match status" value="1"/>
</dbReference>
<dbReference type="InterPro" id="IPR000653">
    <property type="entry name" value="DegT/StrS_aminotransferase"/>
</dbReference>
<accession>A0A506UCH4</accession>
<dbReference type="Gene3D" id="3.40.640.10">
    <property type="entry name" value="Type I PLP-dependent aspartate aminotransferase-like (Major domain)"/>
    <property type="match status" value="1"/>
</dbReference>
<dbReference type="InterPro" id="IPR015421">
    <property type="entry name" value="PyrdxlP-dep_Trfase_major"/>
</dbReference>
<dbReference type="AlphaFoldDB" id="A0A506UCH4"/>
<dbReference type="EMBL" id="VHLH01000005">
    <property type="protein sequence ID" value="TPW30654.1"/>
    <property type="molecule type" value="Genomic_DNA"/>
</dbReference>
<evidence type="ECO:0000256" key="2">
    <source>
        <dbReference type="PIRSR" id="PIRSR000390-2"/>
    </source>
</evidence>
<dbReference type="GO" id="GO:0030170">
    <property type="term" value="F:pyridoxal phosphate binding"/>
    <property type="evidence" value="ECO:0007669"/>
    <property type="project" value="TreeGrafter"/>
</dbReference>
<keyword evidence="4" id="KW-0032">Aminotransferase</keyword>
<evidence type="ECO:0000313" key="4">
    <source>
        <dbReference type="EMBL" id="TPW30654.1"/>
    </source>
</evidence>
<dbReference type="OrthoDB" id="9768668at2"/>
<dbReference type="GO" id="GO:0008483">
    <property type="term" value="F:transaminase activity"/>
    <property type="evidence" value="ECO:0007669"/>
    <property type="project" value="UniProtKB-KW"/>
</dbReference>
<evidence type="ECO:0000313" key="5">
    <source>
        <dbReference type="Proteomes" id="UP000320314"/>
    </source>
</evidence>
<gene>
    <name evidence="4" type="ORF">FJU11_04295</name>
</gene>